<evidence type="ECO:0000313" key="3">
    <source>
        <dbReference type="Proteomes" id="UP000051735"/>
    </source>
</evidence>
<dbReference type="Gene3D" id="1.10.260.40">
    <property type="entry name" value="lambda repressor-like DNA-binding domains"/>
    <property type="match status" value="1"/>
</dbReference>
<dbReference type="InterPro" id="IPR001387">
    <property type="entry name" value="Cro/C1-type_HTH"/>
</dbReference>
<comment type="caution">
    <text evidence="2">The sequence shown here is derived from an EMBL/GenBank/DDBJ whole genome shotgun (WGS) entry which is preliminary data.</text>
</comment>
<dbReference type="EMBL" id="AZGN01000003">
    <property type="protein sequence ID" value="KRM34619.1"/>
    <property type="molecule type" value="Genomic_DNA"/>
</dbReference>
<proteinExistence type="predicted"/>
<dbReference type="PROSITE" id="PS50943">
    <property type="entry name" value="HTH_CROC1"/>
    <property type="match status" value="1"/>
</dbReference>
<sequence>MEKDKIIGQQLKKIRKQLGLTQEEMIGGVIHKSHYSKIERGLEGISADSLFRILFIHNVDVDQFFEKVRKNYRSSEDVNVEELENSMRQAFNNSDTEKAKECLAQILKLDGHTILKYRSIISVAMFENKLDELTIEFKEKVLAEFTDHSNWVENVDSLKLFANCLQVFTTEQLDVFMRQLLKHYSKSKIESEKMVERVGIICNNYLYYCYFFHVAGNNINSALEYLNKLDNRNHFLMYKICYKFYDALFKGRKEQAKEIKNFLVFCGFKDRVAGWKI</sequence>
<feature type="domain" description="HTH cro/C1-type" evidence="1">
    <location>
        <begin position="11"/>
        <end position="64"/>
    </location>
</feature>
<organism evidence="2 3">
    <name type="scientific">Lactobacillus intestinalis DSM 6629</name>
    <dbReference type="NCBI Taxonomy" id="1423761"/>
    <lineage>
        <taxon>Bacteria</taxon>
        <taxon>Bacillati</taxon>
        <taxon>Bacillota</taxon>
        <taxon>Bacilli</taxon>
        <taxon>Lactobacillales</taxon>
        <taxon>Lactobacillaceae</taxon>
        <taxon>Lactobacillus</taxon>
    </lineage>
</organism>
<name>A0ABR5PSS2_9LACO</name>
<dbReference type="InterPro" id="IPR010982">
    <property type="entry name" value="Lambda_DNA-bd_dom_sf"/>
</dbReference>
<dbReference type="PANTHER" id="PTHR37038">
    <property type="entry name" value="TRANSCRIPTIONAL REGULATOR-RELATED"/>
    <property type="match status" value="1"/>
</dbReference>
<evidence type="ECO:0000313" key="2">
    <source>
        <dbReference type="EMBL" id="KRM34619.1"/>
    </source>
</evidence>
<dbReference type="InterPro" id="IPR053163">
    <property type="entry name" value="HTH-type_regulator_Rgg"/>
</dbReference>
<protein>
    <submittedName>
        <fullName evidence="2">Transcriptional regulator</fullName>
    </submittedName>
</protein>
<dbReference type="CDD" id="cd00093">
    <property type="entry name" value="HTH_XRE"/>
    <property type="match status" value="1"/>
</dbReference>
<accession>A0ABR5PSS2</accession>
<dbReference type="Pfam" id="PF01381">
    <property type="entry name" value="HTH_3"/>
    <property type="match status" value="1"/>
</dbReference>
<dbReference type="RefSeq" id="WP_057809140.1">
    <property type="nucleotide sequence ID" value="NZ_AZGN01000003.1"/>
</dbReference>
<reference evidence="2 3" key="1">
    <citation type="journal article" date="2015" name="Genome Announc.">
        <title>Expanding the biotechnology potential of lactobacilli through comparative genomics of 213 strains and associated genera.</title>
        <authorList>
            <person name="Sun Z."/>
            <person name="Harris H.M."/>
            <person name="McCann A."/>
            <person name="Guo C."/>
            <person name="Argimon S."/>
            <person name="Zhang W."/>
            <person name="Yang X."/>
            <person name="Jeffery I.B."/>
            <person name="Cooney J.C."/>
            <person name="Kagawa T.F."/>
            <person name="Liu W."/>
            <person name="Song Y."/>
            <person name="Salvetti E."/>
            <person name="Wrobel A."/>
            <person name="Rasinkangas P."/>
            <person name="Parkhill J."/>
            <person name="Rea M.C."/>
            <person name="O'Sullivan O."/>
            <person name="Ritari J."/>
            <person name="Douillard F.P."/>
            <person name="Paul Ross R."/>
            <person name="Yang R."/>
            <person name="Briner A.E."/>
            <person name="Felis G.E."/>
            <person name="de Vos W.M."/>
            <person name="Barrangou R."/>
            <person name="Klaenhammer T.R."/>
            <person name="Caufield P.W."/>
            <person name="Cui Y."/>
            <person name="Zhang H."/>
            <person name="O'Toole P.W."/>
        </authorList>
    </citation>
    <scope>NUCLEOTIDE SEQUENCE [LARGE SCALE GENOMIC DNA]</scope>
    <source>
        <strain evidence="2 3">DSM 6629</strain>
    </source>
</reference>
<dbReference type="SUPFAM" id="SSF47413">
    <property type="entry name" value="lambda repressor-like DNA-binding domains"/>
    <property type="match status" value="1"/>
</dbReference>
<gene>
    <name evidence="2" type="ORF">FC44_GL001333</name>
</gene>
<evidence type="ECO:0000259" key="1">
    <source>
        <dbReference type="PROSITE" id="PS50943"/>
    </source>
</evidence>
<dbReference type="SMART" id="SM00530">
    <property type="entry name" value="HTH_XRE"/>
    <property type="match status" value="1"/>
</dbReference>
<dbReference type="GeneID" id="75115823"/>
<keyword evidence="3" id="KW-1185">Reference proteome</keyword>
<dbReference type="Proteomes" id="UP000051735">
    <property type="component" value="Unassembled WGS sequence"/>
</dbReference>